<evidence type="ECO:0000313" key="2">
    <source>
        <dbReference type="EMBL" id="AKV00646.1"/>
    </source>
</evidence>
<keyword evidence="3" id="KW-1185">Reference proteome</keyword>
<evidence type="ECO:0008006" key="4">
    <source>
        <dbReference type="Google" id="ProtNLM"/>
    </source>
</evidence>
<protein>
    <recommendedName>
        <fullName evidence="4">DUF2809 domain-containing protein</fullName>
    </recommendedName>
</protein>
<proteinExistence type="predicted"/>
<keyword evidence="1" id="KW-0472">Membrane</keyword>
<dbReference type="InterPro" id="IPR021257">
    <property type="entry name" value="DUF2809"/>
</dbReference>
<dbReference type="AlphaFoldDB" id="A0A0K1Q488"/>
<keyword evidence="1" id="KW-0812">Transmembrane</keyword>
<sequence length="123" mass="13431">MIGVLGTIIVGLLSRQAHVGISLVDKSLGDVVYAIMIGFLVALARPGLRPVELGIVAFFVSTFIELFQLTGIPAKLPRIFHFVLGTAFAWHDVICYAIGAAAMTWIARRLGSSPRSPSRRRRR</sequence>
<feature type="transmembrane region" description="Helical" evidence="1">
    <location>
        <begin position="51"/>
        <end position="73"/>
    </location>
</feature>
<evidence type="ECO:0000313" key="3">
    <source>
        <dbReference type="Proteomes" id="UP000064967"/>
    </source>
</evidence>
<dbReference type="EMBL" id="CP012333">
    <property type="protein sequence ID" value="AKV00646.1"/>
    <property type="molecule type" value="Genomic_DNA"/>
</dbReference>
<feature type="transmembrane region" description="Helical" evidence="1">
    <location>
        <begin position="79"/>
        <end position="106"/>
    </location>
</feature>
<dbReference type="Proteomes" id="UP000064967">
    <property type="component" value="Chromosome"/>
</dbReference>
<feature type="transmembrane region" description="Helical" evidence="1">
    <location>
        <begin position="27"/>
        <end position="44"/>
    </location>
</feature>
<keyword evidence="1" id="KW-1133">Transmembrane helix</keyword>
<dbReference type="Pfam" id="PF10990">
    <property type="entry name" value="DUF2809"/>
    <property type="match status" value="1"/>
</dbReference>
<dbReference type="KEGG" id="llu:AKJ09_07309"/>
<reference evidence="2 3" key="1">
    <citation type="submission" date="2015-08" db="EMBL/GenBank/DDBJ databases">
        <authorList>
            <person name="Babu N.S."/>
            <person name="Beckwith C.J."/>
            <person name="Beseler K.G."/>
            <person name="Brison A."/>
            <person name="Carone J.V."/>
            <person name="Caskin T.P."/>
            <person name="Diamond M."/>
            <person name="Durham M.E."/>
            <person name="Foxe J.M."/>
            <person name="Go M."/>
            <person name="Henderson B.A."/>
            <person name="Jones I.B."/>
            <person name="McGettigan J.A."/>
            <person name="Micheletti S.J."/>
            <person name="Nasrallah M.E."/>
            <person name="Ortiz D."/>
            <person name="Piller C.R."/>
            <person name="Privatt S.R."/>
            <person name="Schneider S.L."/>
            <person name="Sharp S."/>
            <person name="Smith T.C."/>
            <person name="Stanton J.D."/>
            <person name="Ullery H.E."/>
            <person name="Wilson R.J."/>
            <person name="Serrano M.G."/>
            <person name="Buck G."/>
            <person name="Lee V."/>
            <person name="Wang Y."/>
            <person name="Carvalho R."/>
            <person name="Voegtly L."/>
            <person name="Shi R."/>
            <person name="Duckworth R."/>
            <person name="Johnson A."/>
            <person name="Loviza R."/>
            <person name="Walstead R."/>
            <person name="Shah Z."/>
            <person name="Kiflezghi M."/>
            <person name="Wade K."/>
            <person name="Ball S.L."/>
            <person name="Bradley K.W."/>
            <person name="Asai D.J."/>
            <person name="Bowman C.A."/>
            <person name="Russell D.A."/>
            <person name="Pope W.H."/>
            <person name="Jacobs-Sera D."/>
            <person name="Hendrix R.W."/>
            <person name="Hatfull G.F."/>
        </authorList>
    </citation>
    <scope>NUCLEOTIDE SEQUENCE [LARGE SCALE GENOMIC DNA]</scope>
    <source>
        <strain evidence="2 3">DSM 27648</strain>
    </source>
</reference>
<gene>
    <name evidence="2" type="ORF">AKJ09_07309</name>
</gene>
<evidence type="ECO:0000256" key="1">
    <source>
        <dbReference type="SAM" id="Phobius"/>
    </source>
</evidence>
<accession>A0A0K1Q488</accession>
<name>A0A0K1Q488_9BACT</name>
<organism evidence="2 3">
    <name type="scientific">Labilithrix luteola</name>
    <dbReference type="NCBI Taxonomy" id="1391654"/>
    <lineage>
        <taxon>Bacteria</taxon>
        <taxon>Pseudomonadati</taxon>
        <taxon>Myxococcota</taxon>
        <taxon>Polyangia</taxon>
        <taxon>Polyangiales</taxon>
        <taxon>Labilitrichaceae</taxon>
        <taxon>Labilithrix</taxon>
    </lineage>
</organism>